<feature type="compositionally biased region" description="Low complexity" evidence="5">
    <location>
        <begin position="272"/>
        <end position="296"/>
    </location>
</feature>
<keyword evidence="2 6" id="KW-0812">Transmembrane</keyword>
<dbReference type="SUPFAM" id="SSF81321">
    <property type="entry name" value="Family A G protein-coupled receptor-like"/>
    <property type="match status" value="1"/>
</dbReference>
<keyword evidence="9" id="KW-1185">Reference proteome</keyword>
<evidence type="ECO:0000256" key="5">
    <source>
        <dbReference type="SAM" id="MobiDB-lite"/>
    </source>
</evidence>
<dbReference type="GO" id="GO:0004930">
    <property type="term" value="F:G protein-coupled receptor activity"/>
    <property type="evidence" value="ECO:0007669"/>
    <property type="project" value="TreeGrafter"/>
</dbReference>
<feature type="transmembrane region" description="Helical" evidence="6">
    <location>
        <begin position="98"/>
        <end position="121"/>
    </location>
</feature>
<feature type="region of interest" description="Disordered" evidence="5">
    <location>
        <begin position="489"/>
        <end position="510"/>
    </location>
</feature>
<evidence type="ECO:0000256" key="4">
    <source>
        <dbReference type="ARBA" id="ARBA00023136"/>
    </source>
</evidence>
<dbReference type="GO" id="GO:0007189">
    <property type="term" value="P:adenylate cyclase-activating G protein-coupled receptor signaling pathway"/>
    <property type="evidence" value="ECO:0007669"/>
    <property type="project" value="TreeGrafter"/>
</dbReference>
<feature type="transmembrane region" description="Helical" evidence="6">
    <location>
        <begin position="409"/>
        <end position="430"/>
    </location>
</feature>
<evidence type="ECO:0000256" key="1">
    <source>
        <dbReference type="ARBA" id="ARBA00004141"/>
    </source>
</evidence>
<dbReference type="Pfam" id="PF05462">
    <property type="entry name" value="Dicty_CAR"/>
    <property type="match status" value="1"/>
</dbReference>
<dbReference type="InterPro" id="IPR017981">
    <property type="entry name" value="GPCR_2-like_7TM"/>
</dbReference>
<dbReference type="PANTHER" id="PTHR23112">
    <property type="entry name" value="G PROTEIN-COUPLED RECEPTOR 157-RELATED"/>
    <property type="match status" value="1"/>
</dbReference>
<feature type="transmembrane region" description="Helical" evidence="6">
    <location>
        <begin position="30"/>
        <end position="49"/>
    </location>
</feature>
<feature type="transmembrane region" description="Helical" evidence="6">
    <location>
        <begin position="133"/>
        <end position="152"/>
    </location>
</feature>
<sequence>MATMEAQHPAGSLLPSQIRAIEICTRTMSVLSLMGSCYIITTFLCFNWFRKPINRLVFYATLGNIMANVATLISTSGIPNDPLELSPLCEFQGVLIQWFMMADSLWVFCMATNVLLVFWYGYDAQQLRRLEKWYLLFAYGIPMVPPIAYVILDHHSHTRILGPATLWCWVVKDVDWMRIAFFYGPVWIVIAATMTIYVATGVKIFRKGSPLRLFARESQKASAMRDSVAVEELVVNPFIAGKNIVVTTQIQHDIHEQDQSSHHASCEADQASLSSYSSTKNLSRSSPSTETEATTSDANRASRILRDEKKPPGTRSDLRENTQDSKTSYMATAFAANDSNDRTKLPPRPSSAATNHRRSHLKKAVGNEAAFLYLKVAFLMFLALFVVWVPSTCNRLYQFIHKDKPSFALNIISAIVLPLQGAWNATIYIYTTRGESRRARALLKSKLTGRTVPYQPERDLYRKDTWTSSRSTRDFDPEIQLEERLWDNGLRDGSLPRPKSMVESKPSHIG</sequence>
<dbReference type="InterPro" id="IPR022343">
    <property type="entry name" value="GCR1-cAMP_receptor"/>
</dbReference>
<dbReference type="Proteomes" id="UP000813461">
    <property type="component" value="Unassembled WGS sequence"/>
</dbReference>
<evidence type="ECO:0000256" key="3">
    <source>
        <dbReference type="ARBA" id="ARBA00022989"/>
    </source>
</evidence>
<evidence type="ECO:0000259" key="7">
    <source>
        <dbReference type="PROSITE" id="PS50261"/>
    </source>
</evidence>
<evidence type="ECO:0000313" key="8">
    <source>
        <dbReference type="EMBL" id="KAH7073339.1"/>
    </source>
</evidence>
<feature type="compositionally biased region" description="Basic and acidic residues" evidence="5">
    <location>
        <begin position="255"/>
        <end position="266"/>
    </location>
</feature>
<feature type="transmembrane region" description="Helical" evidence="6">
    <location>
        <begin position="56"/>
        <end position="78"/>
    </location>
</feature>
<dbReference type="Gene3D" id="1.20.1070.10">
    <property type="entry name" value="Rhodopsin 7-helix transmembrane proteins"/>
    <property type="match status" value="1"/>
</dbReference>
<gene>
    <name evidence="8" type="ORF">FB567DRAFT_197713</name>
</gene>
<organism evidence="8 9">
    <name type="scientific">Paraphoma chrysanthemicola</name>
    <dbReference type="NCBI Taxonomy" id="798071"/>
    <lineage>
        <taxon>Eukaryota</taxon>
        <taxon>Fungi</taxon>
        <taxon>Dikarya</taxon>
        <taxon>Ascomycota</taxon>
        <taxon>Pezizomycotina</taxon>
        <taxon>Dothideomycetes</taxon>
        <taxon>Pleosporomycetidae</taxon>
        <taxon>Pleosporales</taxon>
        <taxon>Pleosporineae</taxon>
        <taxon>Phaeosphaeriaceae</taxon>
        <taxon>Paraphoma</taxon>
    </lineage>
</organism>
<protein>
    <recommendedName>
        <fullName evidence="7">G-protein coupled receptors family 2 profile 2 domain-containing protein</fullName>
    </recommendedName>
</protein>
<evidence type="ECO:0000256" key="6">
    <source>
        <dbReference type="SAM" id="Phobius"/>
    </source>
</evidence>
<feature type="region of interest" description="Disordered" evidence="5">
    <location>
        <begin position="255"/>
        <end position="323"/>
    </location>
</feature>
<dbReference type="PANTHER" id="PTHR23112:SF0">
    <property type="entry name" value="TRANSMEMBRANE PROTEIN 116"/>
    <property type="match status" value="1"/>
</dbReference>
<feature type="compositionally biased region" description="Basic and acidic residues" evidence="5">
    <location>
        <begin position="500"/>
        <end position="510"/>
    </location>
</feature>
<dbReference type="PRINTS" id="PR02001">
    <property type="entry name" value="GCR1CAMPR"/>
</dbReference>
<feature type="region of interest" description="Disordered" evidence="5">
    <location>
        <begin position="336"/>
        <end position="357"/>
    </location>
</feature>
<dbReference type="EMBL" id="JAGMVJ010000022">
    <property type="protein sequence ID" value="KAH7073339.1"/>
    <property type="molecule type" value="Genomic_DNA"/>
</dbReference>
<dbReference type="AlphaFoldDB" id="A0A8K0QXH3"/>
<reference evidence="8" key="1">
    <citation type="journal article" date="2021" name="Nat. Commun.">
        <title>Genetic determinants of endophytism in the Arabidopsis root mycobiome.</title>
        <authorList>
            <person name="Mesny F."/>
            <person name="Miyauchi S."/>
            <person name="Thiergart T."/>
            <person name="Pickel B."/>
            <person name="Atanasova L."/>
            <person name="Karlsson M."/>
            <person name="Huettel B."/>
            <person name="Barry K.W."/>
            <person name="Haridas S."/>
            <person name="Chen C."/>
            <person name="Bauer D."/>
            <person name="Andreopoulos W."/>
            <person name="Pangilinan J."/>
            <person name="LaButti K."/>
            <person name="Riley R."/>
            <person name="Lipzen A."/>
            <person name="Clum A."/>
            <person name="Drula E."/>
            <person name="Henrissat B."/>
            <person name="Kohler A."/>
            <person name="Grigoriev I.V."/>
            <person name="Martin F.M."/>
            <person name="Hacquard S."/>
        </authorList>
    </citation>
    <scope>NUCLEOTIDE SEQUENCE</scope>
    <source>
        <strain evidence="8">MPI-SDFR-AT-0120</strain>
    </source>
</reference>
<dbReference type="OrthoDB" id="18453at2759"/>
<feature type="transmembrane region" description="Helical" evidence="6">
    <location>
        <begin position="179"/>
        <end position="202"/>
    </location>
</feature>
<evidence type="ECO:0000256" key="2">
    <source>
        <dbReference type="ARBA" id="ARBA00022692"/>
    </source>
</evidence>
<comment type="subcellular location">
    <subcellularLocation>
        <location evidence="1">Membrane</location>
        <topology evidence="1">Multi-pass membrane protein</topology>
    </subcellularLocation>
</comment>
<keyword evidence="4 6" id="KW-0472">Membrane</keyword>
<name>A0A8K0QXH3_9PLEO</name>
<accession>A0A8K0QXH3</accession>
<feature type="transmembrane region" description="Helical" evidence="6">
    <location>
        <begin position="370"/>
        <end position="389"/>
    </location>
</feature>
<dbReference type="PROSITE" id="PS50261">
    <property type="entry name" value="G_PROTEIN_RECEP_F2_4"/>
    <property type="match status" value="1"/>
</dbReference>
<keyword evidence="3 6" id="KW-1133">Transmembrane helix</keyword>
<feature type="domain" description="G-protein coupled receptors family 2 profile 2" evidence="7">
    <location>
        <begin position="18"/>
        <end position="207"/>
    </location>
</feature>
<dbReference type="GO" id="GO:0005886">
    <property type="term" value="C:plasma membrane"/>
    <property type="evidence" value="ECO:0007669"/>
    <property type="project" value="TreeGrafter"/>
</dbReference>
<feature type="compositionally biased region" description="Basic and acidic residues" evidence="5">
    <location>
        <begin position="304"/>
        <end position="323"/>
    </location>
</feature>
<comment type="caution">
    <text evidence="8">The sequence shown here is derived from an EMBL/GenBank/DDBJ whole genome shotgun (WGS) entry which is preliminary data.</text>
</comment>
<evidence type="ECO:0000313" key="9">
    <source>
        <dbReference type="Proteomes" id="UP000813461"/>
    </source>
</evidence>
<dbReference type="GO" id="GO:0007166">
    <property type="term" value="P:cell surface receptor signaling pathway"/>
    <property type="evidence" value="ECO:0007669"/>
    <property type="project" value="InterPro"/>
</dbReference>
<proteinExistence type="predicted"/>